<organism evidence="1 2">
    <name type="scientific">Rhodococcus gannanensis</name>
    <dbReference type="NCBI Taxonomy" id="1960308"/>
    <lineage>
        <taxon>Bacteria</taxon>
        <taxon>Bacillati</taxon>
        <taxon>Actinomycetota</taxon>
        <taxon>Actinomycetes</taxon>
        <taxon>Mycobacteriales</taxon>
        <taxon>Nocardiaceae</taxon>
        <taxon>Rhodococcus</taxon>
    </lineage>
</organism>
<reference evidence="2" key="1">
    <citation type="journal article" date="2019" name="Int. J. Syst. Evol. Microbiol.">
        <title>The Global Catalogue of Microorganisms (GCM) 10K type strain sequencing project: providing services to taxonomists for standard genome sequencing and annotation.</title>
        <authorList>
            <consortium name="The Broad Institute Genomics Platform"/>
            <consortium name="The Broad Institute Genome Sequencing Center for Infectious Disease"/>
            <person name="Wu L."/>
            <person name="Ma J."/>
        </authorList>
    </citation>
    <scope>NUCLEOTIDE SEQUENCE [LARGE SCALE GENOMIC DNA]</scope>
    <source>
        <strain evidence="2">DT72</strain>
    </source>
</reference>
<dbReference type="RefSeq" id="WP_378484022.1">
    <property type="nucleotide sequence ID" value="NZ_JBHUFB010000007.1"/>
</dbReference>
<comment type="caution">
    <text evidence="1">The sequence shown here is derived from an EMBL/GenBank/DDBJ whole genome shotgun (WGS) entry which is preliminary data.</text>
</comment>
<sequence>MYARSTTIMAHPSFIDAGIKHMSDTVMPALADYEGCAGLSLLVDRDSGRCIATSSWMDEDALRGSEGRVRELRDRATEMFHGTATVERWDIAALHRDHPSARGSCVRVTWLKLEPGHMTRAVDVFKLTALPHMEELDGFCSASMMIDHAAGRAVVSVTWDSRESFERVQAAADGMRTAVTREMGATVIETCMFDLAIAHLHVPEMA</sequence>
<evidence type="ECO:0000313" key="2">
    <source>
        <dbReference type="Proteomes" id="UP001597286"/>
    </source>
</evidence>
<dbReference type="SUPFAM" id="SSF54909">
    <property type="entry name" value="Dimeric alpha+beta barrel"/>
    <property type="match status" value="2"/>
</dbReference>
<proteinExistence type="predicted"/>
<accession>A0ABW4NZ49</accession>
<dbReference type="Proteomes" id="UP001597286">
    <property type="component" value="Unassembled WGS sequence"/>
</dbReference>
<evidence type="ECO:0000313" key="1">
    <source>
        <dbReference type="EMBL" id="MFD1811477.1"/>
    </source>
</evidence>
<keyword evidence="2" id="KW-1185">Reference proteome</keyword>
<name>A0ABW4NZ49_9NOCA</name>
<dbReference type="Gene3D" id="3.30.70.100">
    <property type="match status" value="1"/>
</dbReference>
<dbReference type="EMBL" id="JBHUFB010000007">
    <property type="protein sequence ID" value="MFD1811477.1"/>
    <property type="molecule type" value="Genomic_DNA"/>
</dbReference>
<dbReference type="InterPro" id="IPR011008">
    <property type="entry name" value="Dimeric_a/b-barrel"/>
</dbReference>
<protein>
    <recommendedName>
        <fullName evidence="3">ABM domain-containing protein</fullName>
    </recommendedName>
</protein>
<gene>
    <name evidence="1" type="ORF">ACFSJG_04570</name>
</gene>
<evidence type="ECO:0008006" key="3">
    <source>
        <dbReference type="Google" id="ProtNLM"/>
    </source>
</evidence>